<evidence type="ECO:0000256" key="2">
    <source>
        <dbReference type="ARBA" id="ARBA00010761"/>
    </source>
</evidence>
<evidence type="ECO:0000256" key="4">
    <source>
        <dbReference type="ARBA" id="ARBA00022980"/>
    </source>
</evidence>
<accession>A0A8C0WC19</accession>
<comment type="subcellular location">
    <subcellularLocation>
        <location evidence="1">Mitochondrion</location>
    </subcellularLocation>
</comment>
<dbReference type="GO" id="GO:1990904">
    <property type="term" value="C:ribonucleoprotein complex"/>
    <property type="evidence" value="ECO:0007669"/>
    <property type="project" value="UniProtKB-KW"/>
</dbReference>
<sequence>MQSSFPGCLANQLVLQFQANKVDICAVVLCHQPTHKFHFLTGCGETLLSHFYKCPVWNHLQTVPIKVHNLYAYVPFVYVYLLVVL</sequence>
<dbReference type="PANTHER" id="PTHR21244">
    <property type="entry name" value="MITOCHONDRIAL 28S RIBOSOMAL PROTEIN S24"/>
    <property type="match status" value="1"/>
</dbReference>
<protein>
    <submittedName>
        <fullName evidence="7">Uncharacterized protein</fullName>
    </submittedName>
</protein>
<comment type="similarity">
    <text evidence="2">Belongs to the universal ribosomal protein uS3 family.</text>
</comment>
<dbReference type="Ensembl" id="ENSCCNT00000012064.1">
    <property type="protein sequence ID" value="ENSCCNP00000009151.1"/>
    <property type="gene ID" value="ENSCCNG00000009682.1"/>
</dbReference>
<reference evidence="7" key="1">
    <citation type="submission" date="2023-09" db="UniProtKB">
        <authorList>
            <consortium name="Ensembl"/>
        </authorList>
    </citation>
    <scope>IDENTIFICATION</scope>
</reference>
<dbReference type="Pfam" id="PF14955">
    <property type="entry name" value="MRP-S24"/>
    <property type="match status" value="1"/>
</dbReference>
<organism evidence="7">
    <name type="scientific">Castor canadensis</name>
    <name type="common">American beaver</name>
    <dbReference type="NCBI Taxonomy" id="51338"/>
    <lineage>
        <taxon>Eukaryota</taxon>
        <taxon>Metazoa</taxon>
        <taxon>Chordata</taxon>
        <taxon>Craniata</taxon>
        <taxon>Vertebrata</taxon>
        <taxon>Euteleostomi</taxon>
        <taxon>Mammalia</taxon>
        <taxon>Eutheria</taxon>
        <taxon>Euarchontoglires</taxon>
        <taxon>Glires</taxon>
        <taxon>Rodentia</taxon>
        <taxon>Castorimorpha</taxon>
        <taxon>Castoridae</taxon>
        <taxon>Castor</taxon>
    </lineage>
</organism>
<evidence type="ECO:0000256" key="5">
    <source>
        <dbReference type="ARBA" id="ARBA00023128"/>
    </source>
</evidence>
<keyword evidence="6" id="KW-0687">Ribonucleoprotein</keyword>
<proteinExistence type="inferred from homology"/>
<dbReference type="AlphaFoldDB" id="A0A8C0WC19"/>
<dbReference type="GO" id="GO:0006412">
    <property type="term" value="P:translation"/>
    <property type="evidence" value="ECO:0007669"/>
    <property type="project" value="TreeGrafter"/>
</dbReference>
<keyword evidence="3" id="KW-0809">Transit peptide</keyword>
<evidence type="ECO:0000256" key="3">
    <source>
        <dbReference type="ARBA" id="ARBA00022946"/>
    </source>
</evidence>
<evidence type="ECO:0000313" key="7">
    <source>
        <dbReference type="Ensembl" id="ENSCCNP00000009151.1"/>
    </source>
</evidence>
<dbReference type="InterPro" id="IPR026146">
    <property type="entry name" value="Ribosomal_uS3m"/>
</dbReference>
<evidence type="ECO:0000256" key="6">
    <source>
        <dbReference type="ARBA" id="ARBA00023274"/>
    </source>
</evidence>
<keyword evidence="5" id="KW-0496">Mitochondrion</keyword>
<dbReference type="GO" id="GO:0005739">
    <property type="term" value="C:mitochondrion"/>
    <property type="evidence" value="ECO:0007669"/>
    <property type="project" value="UniProtKB-SubCell"/>
</dbReference>
<evidence type="ECO:0000256" key="1">
    <source>
        <dbReference type="ARBA" id="ARBA00004173"/>
    </source>
</evidence>
<name>A0A8C0WC19_CASCN</name>
<keyword evidence="4" id="KW-0689">Ribosomal protein</keyword>
<dbReference type="PANTHER" id="PTHR21244:SF1">
    <property type="entry name" value="SMALL RIBOSOMAL SUBUNIT PROTEIN US3M"/>
    <property type="match status" value="1"/>
</dbReference>
<dbReference type="GO" id="GO:0005840">
    <property type="term" value="C:ribosome"/>
    <property type="evidence" value="ECO:0007669"/>
    <property type="project" value="UniProtKB-KW"/>
</dbReference>